<gene>
    <name evidence="1" type="ORF">A1O3_07556</name>
</gene>
<keyword evidence="2" id="KW-1185">Reference proteome</keyword>
<name>W9XW91_9EURO</name>
<proteinExistence type="predicted"/>
<reference evidence="1 2" key="1">
    <citation type="submission" date="2013-03" db="EMBL/GenBank/DDBJ databases">
        <title>The Genome Sequence of Capronia epimyces CBS 606.96.</title>
        <authorList>
            <consortium name="The Broad Institute Genomics Platform"/>
            <person name="Cuomo C."/>
            <person name="de Hoog S."/>
            <person name="Gorbushina A."/>
            <person name="Walker B."/>
            <person name="Young S.K."/>
            <person name="Zeng Q."/>
            <person name="Gargeya S."/>
            <person name="Fitzgerald M."/>
            <person name="Haas B."/>
            <person name="Abouelleil A."/>
            <person name="Allen A.W."/>
            <person name="Alvarado L."/>
            <person name="Arachchi H.M."/>
            <person name="Berlin A.M."/>
            <person name="Chapman S.B."/>
            <person name="Gainer-Dewar J."/>
            <person name="Goldberg J."/>
            <person name="Griggs A."/>
            <person name="Gujja S."/>
            <person name="Hansen M."/>
            <person name="Howarth C."/>
            <person name="Imamovic A."/>
            <person name="Ireland A."/>
            <person name="Larimer J."/>
            <person name="McCowan C."/>
            <person name="Murphy C."/>
            <person name="Pearson M."/>
            <person name="Poon T.W."/>
            <person name="Priest M."/>
            <person name="Roberts A."/>
            <person name="Saif S."/>
            <person name="Shea T."/>
            <person name="Sisk P."/>
            <person name="Sykes S."/>
            <person name="Wortman J."/>
            <person name="Nusbaum C."/>
            <person name="Birren B."/>
        </authorList>
    </citation>
    <scope>NUCLEOTIDE SEQUENCE [LARGE SCALE GENOMIC DNA]</scope>
    <source>
        <strain evidence="1 2">CBS 606.96</strain>
    </source>
</reference>
<dbReference type="OrthoDB" id="10493274at2759"/>
<protein>
    <submittedName>
        <fullName evidence="1">Uncharacterized protein</fullName>
    </submittedName>
</protein>
<evidence type="ECO:0000313" key="2">
    <source>
        <dbReference type="Proteomes" id="UP000019478"/>
    </source>
</evidence>
<dbReference type="AlphaFoldDB" id="W9XW91"/>
<dbReference type="HOGENOM" id="CLU_1434272_0_0_1"/>
<evidence type="ECO:0000313" key="1">
    <source>
        <dbReference type="EMBL" id="EXJ81266.1"/>
    </source>
</evidence>
<comment type="caution">
    <text evidence="1">The sequence shown here is derived from an EMBL/GenBank/DDBJ whole genome shotgun (WGS) entry which is preliminary data.</text>
</comment>
<dbReference type="EMBL" id="AMGY01000006">
    <property type="protein sequence ID" value="EXJ81266.1"/>
    <property type="molecule type" value="Genomic_DNA"/>
</dbReference>
<organism evidence="1 2">
    <name type="scientific">Capronia epimyces CBS 606.96</name>
    <dbReference type="NCBI Taxonomy" id="1182542"/>
    <lineage>
        <taxon>Eukaryota</taxon>
        <taxon>Fungi</taxon>
        <taxon>Dikarya</taxon>
        <taxon>Ascomycota</taxon>
        <taxon>Pezizomycotina</taxon>
        <taxon>Eurotiomycetes</taxon>
        <taxon>Chaetothyriomycetidae</taxon>
        <taxon>Chaetothyriales</taxon>
        <taxon>Herpotrichiellaceae</taxon>
        <taxon>Capronia</taxon>
    </lineage>
</organism>
<accession>W9XW91</accession>
<dbReference type="RefSeq" id="XP_007735854.1">
    <property type="nucleotide sequence ID" value="XM_007737664.1"/>
</dbReference>
<sequence length="189" mass="21739">MSRLVSRLQDPFFLADGGRPLYFRNGGIDDLDAAQDEVLWIHLVIEALIDTRSHVDQFKYTMSQIAEHIDAATTDEIRQRSKLLATTREKFISMSNDCDQWLIDFASVDPIPRLQKLADAGANIVRAHVAACKRDLDREMLIRFIRSERGRATLEGVFETQVRSLLCEAPDECKDVDLCERLLDWHRCF</sequence>
<dbReference type="GeneID" id="19171654"/>
<dbReference type="Proteomes" id="UP000019478">
    <property type="component" value="Unassembled WGS sequence"/>
</dbReference>